<gene>
    <name evidence="2" type="ORF">AW09_001059</name>
</gene>
<dbReference type="Proteomes" id="UP000020077">
    <property type="component" value="Unassembled WGS sequence"/>
</dbReference>
<proteinExistence type="predicted"/>
<evidence type="ECO:0000313" key="3">
    <source>
        <dbReference type="Proteomes" id="UP000020077"/>
    </source>
</evidence>
<dbReference type="GO" id="GO:0032259">
    <property type="term" value="P:methylation"/>
    <property type="evidence" value="ECO:0007669"/>
    <property type="project" value="UniProtKB-KW"/>
</dbReference>
<dbReference type="EMBL" id="JDVG02000183">
    <property type="protein sequence ID" value="KFB73683.1"/>
    <property type="molecule type" value="Genomic_DNA"/>
</dbReference>
<dbReference type="Pfam" id="PF00903">
    <property type="entry name" value="Glyoxalase"/>
    <property type="match status" value="1"/>
</dbReference>
<feature type="domain" description="Glyoxalase/fosfomycin resistance/dioxygenase" evidence="1">
    <location>
        <begin position="2"/>
        <end position="138"/>
    </location>
</feature>
<sequence length="147" mass="15757">MRINAYLIFDGQCDAAFKFYQQCLGGTLQAMLRFADAPAGEDGQPGCGPIPAEYGNRIMHACLAVGDQTLMASDTGPQFPYEGIKGCSVSLNVDSIAKAERIFAALADNGTIQMPLGATFWAACFGMCTDRFGVPWMINCEADKEGH</sequence>
<keyword evidence="2" id="KW-0830">Ubiquinone</keyword>
<dbReference type="RefSeq" id="WP_034910377.1">
    <property type="nucleotide sequence ID" value="NZ_JAEUOK010000145.1"/>
</dbReference>
<dbReference type="InterPro" id="IPR029068">
    <property type="entry name" value="Glyas_Bleomycin-R_OHBP_Dase"/>
</dbReference>
<dbReference type="GO" id="GO:0008168">
    <property type="term" value="F:methyltransferase activity"/>
    <property type="evidence" value="ECO:0007669"/>
    <property type="project" value="UniProtKB-KW"/>
</dbReference>
<dbReference type="PANTHER" id="PTHR33990:SF1">
    <property type="entry name" value="PROTEIN YJDN"/>
    <property type="match status" value="1"/>
</dbReference>
<reference evidence="2 3" key="1">
    <citation type="submission" date="2014-02" db="EMBL/GenBank/DDBJ databases">
        <title>Expanding our view of genomic diversity in Candidatus Accumulibacter clades.</title>
        <authorList>
            <person name="Skennerton C.T."/>
            <person name="Barr J.J."/>
            <person name="Slater F.R."/>
            <person name="Bond P.L."/>
            <person name="Tyson G.W."/>
        </authorList>
    </citation>
    <scope>NUCLEOTIDE SEQUENCE [LARGE SCALE GENOMIC DNA]</scope>
    <source>
        <strain evidence="3">BA-91</strain>
    </source>
</reference>
<keyword evidence="2" id="KW-0489">Methyltransferase</keyword>
<dbReference type="Gene3D" id="3.10.180.10">
    <property type="entry name" value="2,3-Dihydroxybiphenyl 1,2-Dioxygenase, domain 1"/>
    <property type="match status" value="1"/>
</dbReference>
<dbReference type="AlphaFoldDB" id="A0A080LY10"/>
<dbReference type="InterPro" id="IPR004360">
    <property type="entry name" value="Glyas_Fos-R_dOase_dom"/>
</dbReference>
<name>A0A080LY10_9PROT</name>
<accession>A0A080LY10</accession>
<keyword evidence="2" id="KW-0808">Transferase</keyword>
<dbReference type="CDD" id="cd06588">
    <property type="entry name" value="PhnB_like"/>
    <property type="match status" value="1"/>
</dbReference>
<organism evidence="2 3">
    <name type="scientific">Candidatus Accumulibacter phosphatis</name>
    <dbReference type="NCBI Taxonomy" id="327160"/>
    <lineage>
        <taxon>Bacteria</taxon>
        <taxon>Pseudomonadati</taxon>
        <taxon>Pseudomonadota</taxon>
        <taxon>Betaproteobacteria</taxon>
        <taxon>Candidatus Accumulibacter</taxon>
    </lineage>
</organism>
<dbReference type="InterPro" id="IPR028973">
    <property type="entry name" value="PhnB-like"/>
</dbReference>
<dbReference type="PANTHER" id="PTHR33990">
    <property type="entry name" value="PROTEIN YJDN-RELATED"/>
    <property type="match status" value="1"/>
</dbReference>
<protein>
    <submittedName>
        <fullName evidence="2">3-demethylubiquinone-9 3-methyltransferase</fullName>
    </submittedName>
</protein>
<comment type="caution">
    <text evidence="2">The sequence shown here is derived from an EMBL/GenBank/DDBJ whole genome shotgun (WGS) entry which is preliminary data.</text>
</comment>
<dbReference type="SUPFAM" id="SSF54593">
    <property type="entry name" value="Glyoxalase/Bleomycin resistance protein/Dihydroxybiphenyl dioxygenase"/>
    <property type="match status" value="1"/>
</dbReference>
<evidence type="ECO:0000259" key="1">
    <source>
        <dbReference type="Pfam" id="PF00903"/>
    </source>
</evidence>
<evidence type="ECO:0000313" key="2">
    <source>
        <dbReference type="EMBL" id="KFB73683.1"/>
    </source>
</evidence>